<feature type="compositionally biased region" description="Polar residues" evidence="4">
    <location>
        <begin position="151"/>
        <end position="160"/>
    </location>
</feature>
<dbReference type="InterPro" id="IPR012893">
    <property type="entry name" value="HipA-like_C"/>
</dbReference>
<comment type="similarity">
    <text evidence="1">Belongs to the HipA Ser/Thr kinase family.</text>
</comment>
<evidence type="ECO:0000313" key="6">
    <source>
        <dbReference type="EMBL" id="RMC36600.1"/>
    </source>
</evidence>
<dbReference type="GO" id="GO:0004674">
    <property type="term" value="F:protein serine/threonine kinase activity"/>
    <property type="evidence" value="ECO:0007669"/>
    <property type="project" value="TreeGrafter"/>
</dbReference>
<feature type="region of interest" description="Disordered" evidence="4">
    <location>
        <begin position="128"/>
        <end position="175"/>
    </location>
</feature>
<keyword evidence="3" id="KW-0418">Kinase</keyword>
<protein>
    <submittedName>
        <fullName evidence="6">HipA domain-containing protein</fullName>
    </submittedName>
</protein>
<reference evidence="6 7" key="1">
    <citation type="submission" date="2018-07" db="EMBL/GenBank/DDBJ databases">
        <authorList>
            <person name="Zhang Y."/>
            <person name="Wang L."/>
            <person name="Ma S."/>
        </authorList>
    </citation>
    <scope>NUCLEOTIDE SEQUENCE [LARGE SCALE GENOMIC DNA]</scope>
    <source>
        <strain evidence="6 7">4-2</strain>
    </source>
</reference>
<evidence type="ECO:0000256" key="1">
    <source>
        <dbReference type="ARBA" id="ARBA00010164"/>
    </source>
</evidence>
<dbReference type="Pfam" id="PF07804">
    <property type="entry name" value="HipA_C"/>
    <property type="match status" value="1"/>
</dbReference>
<dbReference type="GO" id="GO:0005829">
    <property type="term" value="C:cytosol"/>
    <property type="evidence" value="ECO:0007669"/>
    <property type="project" value="TreeGrafter"/>
</dbReference>
<evidence type="ECO:0000256" key="3">
    <source>
        <dbReference type="ARBA" id="ARBA00022777"/>
    </source>
</evidence>
<evidence type="ECO:0000313" key="7">
    <source>
        <dbReference type="Proteomes" id="UP000273516"/>
    </source>
</evidence>
<evidence type="ECO:0000259" key="5">
    <source>
        <dbReference type="Pfam" id="PF07804"/>
    </source>
</evidence>
<dbReference type="PANTHER" id="PTHR37419">
    <property type="entry name" value="SERINE/THREONINE-PROTEIN KINASE TOXIN HIPA"/>
    <property type="match status" value="1"/>
</dbReference>
<organism evidence="6 7">
    <name type="scientific">Paracoccus alkanivorans</name>
    <dbReference type="NCBI Taxonomy" id="2116655"/>
    <lineage>
        <taxon>Bacteria</taxon>
        <taxon>Pseudomonadati</taxon>
        <taxon>Pseudomonadota</taxon>
        <taxon>Alphaproteobacteria</taxon>
        <taxon>Rhodobacterales</taxon>
        <taxon>Paracoccaceae</taxon>
        <taxon>Paracoccus</taxon>
    </lineage>
</organism>
<evidence type="ECO:0000256" key="4">
    <source>
        <dbReference type="SAM" id="MobiDB-lite"/>
    </source>
</evidence>
<comment type="caution">
    <text evidence="6">The sequence shown here is derived from an EMBL/GenBank/DDBJ whole genome shotgun (WGS) entry which is preliminary data.</text>
</comment>
<sequence length="386" mass="42365">MAFSLYQVPKPLQGFGGAALFVFGHEAVGIDDGGAALALQDIAAERERLTEGEPALAGKVTFDHRAPQKQHVDPRIAPAGRGILRKAERRFRRSRAPGLNPRHAACLQLGDDLVGDLGVEIGPVTPGAGVSLVSGHRGSPRRAPRASPSAFNPSRQTGPHSHSRGVVGCPRRRGRARLQARPQGKAFPSWVFQITIYAVPICGSLTSNQPISILSRFEDRETVFAAHKLTVCAWGYYTDIADVIRQISNKPVDDLHELWRRIVFTILVSNSDDHLKNHGFIYAGGDRWRLSPAFDINPSPSRHRVLETGIIQGGSFDASLDIALEACEFFELTPVDARQQAFQMAETIVSNWKQALRDEGASSDDLRTYADAFEHTESQKALWLNL</sequence>
<name>A0A3M0MLP7_9RHOB</name>
<keyword evidence="2" id="KW-0808">Transferase</keyword>
<accession>A0A3M0MLP7</accession>
<dbReference type="EMBL" id="QOKZ01000002">
    <property type="protein sequence ID" value="RMC36600.1"/>
    <property type="molecule type" value="Genomic_DNA"/>
</dbReference>
<proteinExistence type="inferred from homology"/>
<feature type="domain" description="HipA-like C-terminal" evidence="5">
    <location>
        <begin position="235"/>
        <end position="352"/>
    </location>
</feature>
<keyword evidence="7" id="KW-1185">Reference proteome</keyword>
<dbReference type="AlphaFoldDB" id="A0A3M0MLP7"/>
<dbReference type="Proteomes" id="UP000273516">
    <property type="component" value="Unassembled WGS sequence"/>
</dbReference>
<dbReference type="InterPro" id="IPR052028">
    <property type="entry name" value="HipA_Ser/Thr_kinase"/>
</dbReference>
<evidence type="ECO:0000256" key="2">
    <source>
        <dbReference type="ARBA" id="ARBA00022679"/>
    </source>
</evidence>
<gene>
    <name evidence="6" type="ORF">C9E81_08125</name>
</gene>
<dbReference type="Gene3D" id="1.10.1070.20">
    <property type="match status" value="1"/>
</dbReference>